<keyword evidence="2" id="KW-1185">Reference proteome</keyword>
<dbReference type="EMBL" id="WMBQ01000001">
    <property type="protein sequence ID" value="MTD93595.1"/>
    <property type="molecule type" value="Genomic_DNA"/>
</dbReference>
<name>A0A6I3KDL6_9HYPH</name>
<gene>
    <name evidence="1" type="ORF">GIW81_04510</name>
</gene>
<evidence type="ECO:0000313" key="1">
    <source>
        <dbReference type="EMBL" id="MTD93595.1"/>
    </source>
</evidence>
<dbReference type="AlphaFoldDB" id="A0A6I3KDL6"/>
<dbReference type="RefSeq" id="WP_154738123.1">
    <property type="nucleotide sequence ID" value="NZ_WMBQ01000001.1"/>
</dbReference>
<protein>
    <submittedName>
        <fullName evidence="1">Uncharacterized protein</fullName>
    </submittedName>
</protein>
<dbReference type="Proteomes" id="UP000440694">
    <property type="component" value="Unassembled WGS sequence"/>
</dbReference>
<reference evidence="1 2" key="1">
    <citation type="submission" date="2019-11" db="EMBL/GenBank/DDBJ databases">
        <title>Identification of a novel strain.</title>
        <authorList>
            <person name="Xu Q."/>
            <person name="Wang G."/>
        </authorList>
    </citation>
    <scope>NUCLEOTIDE SEQUENCE [LARGE SCALE GENOMIC DNA]</scope>
    <source>
        <strain evidence="2">xq</strain>
    </source>
</reference>
<evidence type="ECO:0000313" key="2">
    <source>
        <dbReference type="Proteomes" id="UP000440694"/>
    </source>
</evidence>
<comment type="caution">
    <text evidence="1">The sequence shown here is derived from an EMBL/GenBank/DDBJ whole genome shotgun (WGS) entry which is preliminary data.</text>
</comment>
<sequence>MTRVTAAIAAAIFGTVLAIGMSGVGGASAEEDKHWYFDVVNESNDTVLEFRTQEDGEWSENWIEKRIEPGDTIKLDFETDEGKCEVRTQIHLADGGYFDAPVDYCKAKTLVIQPGTLLWK</sequence>
<organism evidence="1 2">
    <name type="scientific">Hyphomicrobium album</name>
    <dbReference type="NCBI Taxonomy" id="2665159"/>
    <lineage>
        <taxon>Bacteria</taxon>
        <taxon>Pseudomonadati</taxon>
        <taxon>Pseudomonadota</taxon>
        <taxon>Alphaproteobacteria</taxon>
        <taxon>Hyphomicrobiales</taxon>
        <taxon>Hyphomicrobiaceae</taxon>
        <taxon>Hyphomicrobium</taxon>
    </lineage>
</organism>
<accession>A0A6I3KDL6</accession>
<proteinExistence type="predicted"/>